<dbReference type="EMBL" id="DXEM01000006">
    <property type="protein sequence ID" value="HIX66896.1"/>
    <property type="molecule type" value="Genomic_DNA"/>
</dbReference>
<proteinExistence type="predicted"/>
<dbReference type="Proteomes" id="UP000886721">
    <property type="component" value="Unassembled WGS sequence"/>
</dbReference>
<gene>
    <name evidence="8" type="ORF">H9735_02070</name>
</gene>
<feature type="transmembrane region" description="Helical" evidence="6">
    <location>
        <begin position="326"/>
        <end position="347"/>
    </location>
</feature>
<dbReference type="GO" id="GO:0005886">
    <property type="term" value="C:plasma membrane"/>
    <property type="evidence" value="ECO:0007669"/>
    <property type="project" value="UniProtKB-SubCell"/>
</dbReference>
<keyword evidence="3 6" id="KW-0812">Transmembrane</keyword>
<reference evidence="8" key="1">
    <citation type="journal article" date="2021" name="PeerJ">
        <title>Extensive microbial diversity within the chicken gut microbiome revealed by metagenomics and culture.</title>
        <authorList>
            <person name="Gilroy R."/>
            <person name="Ravi A."/>
            <person name="Getino M."/>
            <person name="Pursley I."/>
            <person name="Horton D.L."/>
            <person name="Alikhan N.F."/>
            <person name="Baker D."/>
            <person name="Gharbi K."/>
            <person name="Hall N."/>
            <person name="Watson M."/>
            <person name="Adriaenssens E.M."/>
            <person name="Foster-Nyarko E."/>
            <person name="Jarju S."/>
            <person name="Secka A."/>
            <person name="Antonio M."/>
            <person name="Oren A."/>
            <person name="Chaudhuri R.R."/>
            <person name="La Ragione R."/>
            <person name="Hildebrand F."/>
            <person name="Pallen M.J."/>
        </authorList>
    </citation>
    <scope>NUCLEOTIDE SEQUENCE</scope>
    <source>
        <strain evidence="8">CHK191-13928</strain>
    </source>
</reference>
<comment type="subcellular location">
    <subcellularLocation>
        <location evidence="1">Cell membrane</location>
        <topology evidence="1">Multi-pass membrane protein</topology>
    </subcellularLocation>
</comment>
<feature type="transmembrane region" description="Helical" evidence="6">
    <location>
        <begin position="46"/>
        <end position="66"/>
    </location>
</feature>
<evidence type="ECO:0000256" key="3">
    <source>
        <dbReference type="ARBA" id="ARBA00022692"/>
    </source>
</evidence>
<evidence type="ECO:0000313" key="8">
    <source>
        <dbReference type="EMBL" id="HIX66896.1"/>
    </source>
</evidence>
<evidence type="ECO:0000256" key="6">
    <source>
        <dbReference type="SAM" id="Phobius"/>
    </source>
</evidence>
<sequence>MNNKIMIHKIAILSLSFLITSYLSISPALPLIEKGVTKSSAVNTELLVTIPALFMAIMVFASSFISRKIGIKNMTIVGLGIVLCSSLLSARITSMDILLRMRGVLGVGLGMVNFSAIELININYCGDEKAYVMGVRSAVESLGQSILAIGAGKIIRFGWNKVFLIYLAGIPILILFIKAFTNQKLKNYQKEQKIIYKISRKDVALTFLTLFLLIAHTGLIVRLSNIIIIRNLGSISDASMIQGAMTLIGMISGCCFGIIFKKVSHYLFPLSLFGMGIVHYLIYLSSNIFIVTIAMLLAGALFCILISYIFNMICEVSYDGAESFSSALILMGCNLGGFTAPFFLQFFTEVFGEKNNIVFPFQCFSICFIVLSIILFCIIMKINKKEESAKYSI</sequence>
<evidence type="ECO:0000256" key="5">
    <source>
        <dbReference type="ARBA" id="ARBA00023136"/>
    </source>
</evidence>
<reference evidence="8" key="2">
    <citation type="submission" date="2021-04" db="EMBL/GenBank/DDBJ databases">
        <authorList>
            <person name="Gilroy R."/>
        </authorList>
    </citation>
    <scope>NUCLEOTIDE SEQUENCE</scope>
    <source>
        <strain evidence="8">CHK191-13928</strain>
    </source>
</reference>
<feature type="domain" description="Major facilitator superfamily (MFS) profile" evidence="7">
    <location>
        <begin position="1"/>
        <end position="383"/>
    </location>
</feature>
<dbReference type="InterPro" id="IPR050327">
    <property type="entry name" value="Proton-linked_MCT"/>
</dbReference>
<keyword evidence="2" id="KW-0813">Transport</keyword>
<feature type="transmembrane region" description="Helical" evidence="6">
    <location>
        <begin position="240"/>
        <end position="259"/>
    </location>
</feature>
<dbReference type="InterPro" id="IPR036259">
    <property type="entry name" value="MFS_trans_sf"/>
</dbReference>
<dbReference type="Pfam" id="PF07690">
    <property type="entry name" value="MFS_1"/>
    <property type="match status" value="1"/>
</dbReference>
<dbReference type="SUPFAM" id="SSF103473">
    <property type="entry name" value="MFS general substrate transporter"/>
    <property type="match status" value="1"/>
</dbReference>
<feature type="transmembrane region" description="Helical" evidence="6">
    <location>
        <begin position="202"/>
        <end position="228"/>
    </location>
</feature>
<dbReference type="GO" id="GO:0022857">
    <property type="term" value="F:transmembrane transporter activity"/>
    <property type="evidence" value="ECO:0007669"/>
    <property type="project" value="InterPro"/>
</dbReference>
<dbReference type="PANTHER" id="PTHR11360">
    <property type="entry name" value="MONOCARBOXYLATE TRANSPORTER"/>
    <property type="match status" value="1"/>
</dbReference>
<feature type="transmembrane region" description="Helical" evidence="6">
    <location>
        <begin position="359"/>
        <end position="380"/>
    </location>
</feature>
<feature type="transmembrane region" description="Helical" evidence="6">
    <location>
        <begin position="288"/>
        <end position="314"/>
    </location>
</feature>
<feature type="transmembrane region" description="Helical" evidence="6">
    <location>
        <begin position="73"/>
        <end position="92"/>
    </location>
</feature>
<feature type="transmembrane region" description="Helical" evidence="6">
    <location>
        <begin position="266"/>
        <end position="282"/>
    </location>
</feature>
<evidence type="ECO:0000256" key="2">
    <source>
        <dbReference type="ARBA" id="ARBA00022448"/>
    </source>
</evidence>
<name>A0A9D2B8F5_9FIRM</name>
<protein>
    <submittedName>
        <fullName evidence="8">MFS transporter</fullName>
    </submittedName>
</protein>
<accession>A0A9D2B8F5</accession>
<keyword evidence="4 6" id="KW-1133">Transmembrane helix</keyword>
<dbReference type="InterPro" id="IPR020846">
    <property type="entry name" value="MFS_dom"/>
</dbReference>
<organism evidence="8 9">
    <name type="scientific">Candidatus Anaerostipes excrementavium</name>
    <dbReference type="NCBI Taxonomy" id="2838463"/>
    <lineage>
        <taxon>Bacteria</taxon>
        <taxon>Bacillati</taxon>
        <taxon>Bacillota</taxon>
        <taxon>Clostridia</taxon>
        <taxon>Lachnospirales</taxon>
        <taxon>Lachnospiraceae</taxon>
        <taxon>Anaerostipes</taxon>
    </lineage>
</organism>
<dbReference type="AlphaFoldDB" id="A0A9D2B8F5"/>
<comment type="caution">
    <text evidence="8">The sequence shown here is derived from an EMBL/GenBank/DDBJ whole genome shotgun (WGS) entry which is preliminary data.</text>
</comment>
<feature type="transmembrane region" description="Helical" evidence="6">
    <location>
        <begin position="163"/>
        <end position="181"/>
    </location>
</feature>
<dbReference type="InterPro" id="IPR011701">
    <property type="entry name" value="MFS"/>
</dbReference>
<evidence type="ECO:0000313" key="9">
    <source>
        <dbReference type="Proteomes" id="UP000886721"/>
    </source>
</evidence>
<dbReference type="PROSITE" id="PS50850">
    <property type="entry name" value="MFS"/>
    <property type="match status" value="1"/>
</dbReference>
<keyword evidence="5 6" id="KW-0472">Membrane</keyword>
<dbReference type="Gene3D" id="1.20.1250.20">
    <property type="entry name" value="MFS general substrate transporter like domains"/>
    <property type="match status" value="2"/>
</dbReference>
<evidence type="ECO:0000256" key="4">
    <source>
        <dbReference type="ARBA" id="ARBA00022989"/>
    </source>
</evidence>
<evidence type="ECO:0000259" key="7">
    <source>
        <dbReference type="PROSITE" id="PS50850"/>
    </source>
</evidence>
<evidence type="ECO:0000256" key="1">
    <source>
        <dbReference type="ARBA" id="ARBA00004651"/>
    </source>
</evidence>